<evidence type="ECO:0000256" key="2">
    <source>
        <dbReference type="ARBA" id="ARBA00010704"/>
    </source>
</evidence>
<evidence type="ECO:0000313" key="10">
    <source>
        <dbReference type="EnsemblMetazoa" id="AQUA011604-PA"/>
    </source>
</evidence>
<dbReference type="SUPFAM" id="SSF50978">
    <property type="entry name" value="WD40 repeat-like"/>
    <property type="match status" value="1"/>
</dbReference>
<dbReference type="InterPro" id="IPR036322">
    <property type="entry name" value="WD40_repeat_dom_sf"/>
</dbReference>
<dbReference type="InterPro" id="IPR019775">
    <property type="entry name" value="WD40_repeat_CS"/>
</dbReference>
<keyword evidence="3" id="KW-0813">Transport</keyword>
<evidence type="ECO:0000256" key="5">
    <source>
        <dbReference type="ARBA" id="ARBA00022737"/>
    </source>
</evidence>
<proteinExistence type="inferred from homology"/>
<comment type="similarity">
    <text evidence="2">Belongs to the VPS35L family.</text>
</comment>
<keyword evidence="11" id="KW-1185">Reference proteome</keyword>
<accession>A0A182XP03</accession>
<dbReference type="GO" id="GO:0015031">
    <property type="term" value="P:protein transport"/>
    <property type="evidence" value="ECO:0007669"/>
    <property type="project" value="UniProtKB-KW"/>
</dbReference>
<keyword evidence="4 8" id="KW-0853">WD repeat</keyword>
<feature type="compositionally biased region" description="Basic and acidic residues" evidence="9">
    <location>
        <begin position="378"/>
        <end position="389"/>
    </location>
</feature>
<dbReference type="PROSITE" id="PS50294">
    <property type="entry name" value="WD_REPEATS_REGION"/>
    <property type="match status" value="1"/>
</dbReference>
<evidence type="ECO:0000256" key="7">
    <source>
        <dbReference type="ARBA" id="ARBA00022927"/>
    </source>
</evidence>
<evidence type="ECO:0000256" key="6">
    <source>
        <dbReference type="ARBA" id="ARBA00022753"/>
    </source>
</evidence>
<keyword evidence="7" id="KW-0653">Protein transport</keyword>
<name>A0A182XP03_ANOQN</name>
<reference evidence="10" key="1">
    <citation type="submission" date="2020-05" db="UniProtKB">
        <authorList>
            <consortium name="EnsemblMetazoa"/>
        </authorList>
    </citation>
    <scope>IDENTIFICATION</scope>
    <source>
        <strain evidence="10">SANGQUA</strain>
    </source>
</reference>
<evidence type="ECO:0000256" key="1">
    <source>
        <dbReference type="ARBA" id="ARBA00004177"/>
    </source>
</evidence>
<dbReference type="InterPro" id="IPR029705">
    <property type="entry name" value="VPS35L"/>
</dbReference>
<dbReference type="Proteomes" id="UP000076407">
    <property type="component" value="Unassembled WGS sequence"/>
</dbReference>
<dbReference type="VEuPathDB" id="VectorBase:AQUA011604"/>
<sequence>MAGLEILVGTYEEFIVCYRAEPLRTDPEKLYLKESFAAHLHTSSVRSVASHGRYVATGGADDRICLLDMREGTKVTEFLHHDGTINALVFSDDGSHLFSGSNDGSMTAINMSKLAVDKTWKSAHKTAVQSISIHPHGKMALSLGSDMTLKTWDLITGRALFTTALNKNSKYGRVLADVQWSPDGEHFALLGNRVVDIISIETTRSVRLLEYDSKPTAMCWLSAEEIAVGLENGALVMANIHEEEQQEKLQIYDSRLKAISCLGNYIATASSAGDVSLWHLDGVDFIQICTQQIGCRPICIVLINTGKPLRQDSVQESAESTLNTAASKNKAQMPARSIASKVVKEMAYVSIETEDPVQIASANRLKDRSLNKRKRAASKKDIKPSDRRVKSSGFIEEPADDVIEPSKADNLVEAKKKKKLKTVCVQRQQDECRRYLDQFKVLDHPLKQSTITVLESRGTRSGKVPVAANGISLGSSNTAAMSAATLSLDPLSIAFDGSDPLSQFAKQQVTSLGKDPLSRMAAEMEGALPVAKSTALGSRSSLSKSKEPTNLLELDLIEPWAARRGAILNKYTTSEKLSIVTSFLTGGETIKPQTTMSEKVKYRLEQLDDFDEGSVRQMLDLSQQEYVVKIEQLNHELVQAWNQDQRVKALKIAIQCSKLLSDTSVIQFYPSKFVLITDILDIFGRLVYDRLRTKADYVHPGTREMTSLPENFTPDMVPESAKETCQNWFYKIASIRELLPRLYVEIAILRCYSFLAQNEFELALRRLTKMIRGIGDPLVAIYARCYLCRVGMSLTLDRTYISENLDDILMIYHTIFNGGIRSEIARHRITLNGYASLYLPALDWILQGVAILTTDNQLDDILQRCKEKKNPALLLQSMMQSFRSDFIASRATHFVQILSTISVEGLSRGQLFRLLGSILSHTPPPAEQRLSVLSSAMKAITSLGNVEEFMQCAEMWAQYTSQHFGLKEVDIFLGSVLQQMAPKRIYEQHYHELQVITDKIVSNAQDVHGILALDNFLPLLDLFQKESIKLEVCKNILTSYRNATACDNAIINDPVVTNALMYISRVLNDSVTALTGEDERRQISGLICHFIRKVDFGRDFEQQLAFYVEARSVLSNLDTALSTLIHSVNRLATSTRRIVKGQHTQKTAAFVKACAAYCFITIPSIIDVRTRMELYLQSGQVALLNVCLQHADSCFEAAINLIPEVPRTVENDGKVHSTEGFIKTFIVNLLSTLVIVPDNPTQGVLYLLRLLLEVVPKYPFEPTSDILSSIYLHVLDFLSVAAQEVYPYHIVNVISNDELYGSDPKFIAEVNELCCTVCDKLLQHLKVLLESNALRAQSQLALDLLLKIITGADLSVDKMFTLTVHLWNLAVKNRTAIEAKQLQTVIQYTEHLAQVTQLESQRQCLWMLLERMKSRK</sequence>
<dbReference type="PANTHER" id="PTHR13673:SF0">
    <property type="entry name" value="VPS35 ENDOSOMAL PROTEIN-SORTING FACTOR-LIKE"/>
    <property type="match status" value="1"/>
</dbReference>
<feature type="region of interest" description="Disordered" evidence="9">
    <location>
        <begin position="368"/>
        <end position="391"/>
    </location>
</feature>
<keyword evidence="6" id="KW-0967">Endosome</keyword>
<dbReference type="PROSITE" id="PS50082">
    <property type="entry name" value="WD_REPEATS_2"/>
    <property type="match status" value="2"/>
</dbReference>
<dbReference type="InterPro" id="IPR001680">
    <property type="entry name" value="WD40_rpt"/>
</dbReference>
<feature type="repeat" description="WD" evidence="8">
    <location>
        <begin position="78"/>
        <end position="119"/>
    </location>
</feature>
<keyword evidence="5" id="KW-0677">Repeat</keyword>
<dbReference type="PANTHER" id="PTHR13673">
    <property type="entry name" value="ESOPHAGEAL CANCER ASSOCIATED PROTEIN"/>
    <property type="match status" value="1"/>
</dbReference>
<organism evidence="10 11">
    <name type="scientific">Anopheles quadriannulatus</name>
    <name type="common">Mosquito</name>
    <dbReference type="NCBI Taxonomy" id="34691"/>
    <lineage>
        <taxon>Eukaryota</taxon>
        <taxon>Metazoa</taxon>
        <taxon>Ecdysozoa</taxon>
        <taxon>Arthropoda</taxon>
        <taxon>Hexapoda</taxon>
        <taxon>Insecta</taxon>
        <taxon>Pterygota</taxon>
        <taxon>Neoptera</taxon>
        <taxon>Endopterygota</taxon>
        <taxon>Diptera</taxon>
        <taxon>Nematocera</taxon>
        <taxon>Culicoidea</taxon>
        <taxon>Culicidae</taxon>
        <taxon>Anophelinae</taxon>
        <taxon>Anopheles</taxon>
    </lineage>
</organism>
<evidence type="ECO:0000256" key="9">
    <source>
        <dbReference type="SAM" id="MobiDB-lite"/>
    </source>
</evidence>
<dbReference type="STRING" id="34691.A0A182XP03"/>
<dbReference type="InterPro" id="IPR015943">
    <property type="entry name" value="WD40/YVTN_repeat-like_dom_sf"/>
</dbReference>
<evidence type="ECO:0000256" key="3">
    <source>
        <dbReference type="ARBA" id="ARBA00022448"/>
    </source>
</evidence>
<evidence type="ECO:0000256" key="4">
    <source>
        <dbReference type="ARBA" id="ARBA00022574"/>
    </source>
</evidence>
<dbReference type="GO" id="GO:0032456">
    <property type="term" value="P:endocytic recycling"/>
    <property type="evidence" value="ECO:0007669"/>
    <property type="project" value="InterPro"/>
</dbReference>
<dbReference type="EnsemblMetazoa" id="AQUA011604-RA">
    <property type="protein sequence ID" value="AQUA011604-PA"/>
    <property type="gene ID" value="AQUA011604"/>
</dbReference>
<evidence type="ECO:0000256" key="8">
    <source>
        <dbReference type="PROSITE-ProRule" id="PRU00221"/>
    </source>
</evidence>
<dbReference type="SMART" id="SM00320">
    <property type="entry name" value="WD40"/>
    <property type="match status" value="4"/>
</dbReference>
<dbReference type="Pfam" id="PF00400">
    <property type="entry name" value="WD40"/>
    <property type="match status" value="3"/>
</dbReference>
<protein>
    <submittedName>
        <fullName evidence="10">Uncharacterized protein</fullName>
    </submittedName>
</protein>
<comment type="subcellular location">
    <subcellularLocation>
        <location evidence="1">Endosome</location>
    </subcellularLocation>
</comment>
<dbReference type="PROSITE" id="PS00678">
    <property type="entry name" value="WD_REPEATS_1"/>
    <property type="match status" value="1"/>
</dbReference>
<feature type="repeat" description="WD" evidence="8">
    <location>
        <begin position="121"/>
        <end position="162"/>
    </location>
</feature>
<dbReference type="GO" id="GO:0005768">
    <property type="term" value="C:endosome"/>
    <property type="evidence" value="ECO:0007669"/>
    <property type="project" value="UniProtKB-SubCell"/>
</dbReference>
<dbReference type="Gene3D" id="2.130.10.10">
    <property type="entry name" value="YVTN repeat-like/Quinoprotein amine dehydrogenase"/>
    <property type="match status" value="2"/>
</dbReference>
<evidence type="ECO:0000313" key="11">
    <source>
        <dbReference type="Proteomes" id="UP000076407"/>
    </source>
</evidence>